<dbReference type="GO" id="GO:0005524">
    <property type="term" value="F:ATP binding"/>
    <property type="evidence" value="ECO:0007669"/>
    <property type="project" value="UniProtKB-KW"/>
</dbReference>
<feature type="domain" description="ABC transporter" evidence="2">
    <location>
        <begin position="1"/>
        <end position="28"/>
    </location>
</feature>
<comment type="caution">
    <text evidence="3">The sequence shown here is derived from an EMBL/GenBank/DDBJ whole genome shotgun (WGS) entry which is preliminary data.</text>
</comment>
<name>A0AAP1V5K4_9BURK</name>
<dbReference type="AlphaFoldDB" id="A0AAP1V5K4"/>
<dbReference type="InterPro" id="IPR003439">
    <property type="entry name" value="ABC_transporter-like_ATP-bd"/>
</dbReference>
<dbReference type="Proteomes" id="UP000611459">
    <property type="component" value="Unassembled WGS sequence"/>
</dbReference>
<proteinExistence type="predicted"/>
<accession>A0AAP1V5K4</accession>
<dbReference type="InterPro" id="IPR027417">
    <property type="entry name" value="P-loop_NTPase"/>
</dbReference>
<protein>
    <submittedName>
        <fullName evidence="3">ATP-binding cassette domain-containing protein</fullName>
    </submittedName>
</protein>
<feature type="compositionally biased region" description="Gly residues" evidence="1">
    <location>
        <begin position="26"/>
        <end position="36"/>
    </location>
</feature>
<reference evidence="3" key="1">
    <citation type="submission" date="2021-01" db="EMBL/GenBank/DDBJ databases">
        <title>Outbreak of Burkholderia contaminns endophthalmitis traced to a clinical ventilation system.</title>
        <authorList>
            <person name="Lipuma J."/>
            <person name="Spilker T."/>
            <person name="Kratholm J."/>
        </authorList>
    </citation>
    <scope>NUCLEOTIDE SEQUENCE</scope>
    <source>
        <strain evidence="3">HI4954</strain>
    </source>
</reference>
<evidence type="ECO:0000256" key="1">
    <source>
        <dbReference type="SAM" id="MobiDB-lite"/>
    </source>
</evidence>
<dbReference type="Gene3D" id="3.40.50.300">
    <property type="entry name" value="P-loop containing nucleotide triphosphate hydrolases"/>
    <property type="match status" value="1"/>
</dbReference>
<organism evidence="3 4">
    <name type="scientific">Burkholderia contaminans</name>
    <dbReference type="NCBI Taxonomy" id="488447"/>
    <lineage>
        <taxon>Bacteria</taxon>
        <taxon>Pseudomonadati</taxon>
        <taxon>Pseudomonadota</taxon>
        <taxon>Betaproteobacteria</taxon>
        <taxon>Burkholderiales</taxon>
        <taxon>Burkholderiaceae</taxon>
        <taxon>Burkholderia</taxon>
        <taxon>Burkholderia cepacia complex</taxon>
    </lineage>
</organism>
<dbReference type="SUPFAM" id="SSF53795">
    <property type="entry name" value="PEP carboxykinase-like"/>
    <property type="match status" value="1"/>
</dbReference>
<dbReference type="GO" id="GO:0016887">
    <property type="term" value="F:ATP hydrolysis activity"/>
    <property type="evidence" value="ECO:0007669"/>
    <property type="project" value="InterPro"/>
</dbReference>
<keyword evidence="3" id="KW-0067">ATP-binding</keyword>
<evidence type="ECO:0000313" key="4">
    <source>
        <dbReference type="Proteomes" id="UP000611459"/>
    </source>
</evidence>
<dbReference type="Pfam" id="PF00005">
    <property type="entry name" value="ABC_tran"/>
    <property type="match status" value="1"/>
</dbReference>
<evidence type="ECO:0000259" key="2">
    <source>
        <dbReference type="Pfam" id="PF00005"/>
    </source>
</evidence>
<feature type="region of interest" description="Disordered" evidence="1">
    <location>
        <begin position="21"/>
        <end position="46"/>
    </location>
</feature>
<gene>
    <name evidence="3" type="ORF">JIN94_16720</name>
</gene>
<keyword evidence="3" id="KW-0547">Nucleotide-binding</keyword>
<feature type="non-terminal residue" evidence="3">
    <location>
        <position position="1"/>
    </location>
</feature>
<sequence>TLHAGETLGIVGESGSGKSTLARALVGGGRGGGGGGGPPPPPPRKIQHSRAGIAFRLFRTVLRRTRLFAPKRCITKGMGKRTENVSGATKLD</sequence>
<dbReference type="EMBL" id="JAENIB010000005">
    <property type="protein sequence ID" value="MBK1931532.1"/>
    <property type="molecule type" value="Genomic_DNA"/>
</dbReference>
<evidence type="ECO:0000313" key="3">
    <source>
        <dbReference type="EMBL" id="MBK1931532.1"/>
    </source>
</evidence>